<dbReference type="AlphaFoldDB" id="A0A3B5ZZ85"/>
<name>A0A3B5ZZ85_WHEAT</name>
<dbReference type="Gramene" id="TraesWEE_scaffold_093735_01G000100.1">
    <property type="protein sequence ID" value="TraesWEE_scaffold_093735_01G000100.1"/>
    <property type="gene ID" value="TraesWEE_scaffold_093735_01G000100"/>
</dbReference>
<dbReference type="Gramene" id="TraesRN1D0100765700.1">
    <property type="protein sequence ID" value="TraesRN1D0100765700.1"/>
    <property type="gene ID" value="TraesRN1D0100765700"/>
</dbReference>
<dbReference type="OMA" id="RTAMSWD"/>
<dbReference type="SMR" id="A0A3B5ZZ85"/>
<comment type="similarity">
    <text evidence="1">Belongs to the UDP-glycosyltransferase family.</text>
</comment>
<sequence>MALAAKPSSGDQARGAPHLVFIPSAGMGHIHPFSRFIAALASQGAVDISVVIALPTVSEAEADHFAALFATFPAVRRIDFNLLPLDDATLAGTDPFLLRWESLRRSAHLLGPLIDGAAPRASAIVTDVTLASQVIPVAKNELRLPCHILFISCATMMSFLAYFPTYVDGANTDHLTGDVDVPGIGRLPVDYPPQVLRDPDNLFTKQFIANGREIAEADGIPPQHPARSVVYVAFGNRNAAALEQIREIGAGLEASGCRFLWVVKTTVVDRDDTAELNDVLDDGFLGRVHGRGLVIKEWVDQEAVLGHPAVGLYVSHCGWNSVTESAACGVPMLAWPMTLGDQRLVATVIRSAGFGLWLEHWSWDRESSLVRAAEIAEKVKAVMGDEAISARAKEVGREATKAVAPGGSSHRSMQEFLATLGSLHFYRGLLIVMRVS</sequence>
<dbReference type="Pfam" id="PF00201">
    <property type="entry name" value="UDPGT"/>
    <property type="match status" value="1"/>
</dbReference>
<dbReference type="PaxDb" id="4565-Traes_1BL_D2300DD19.1"/>
<evidence type="ECO:0000256" key="3">
    <source>
        <dbReference type="ARBA" id="ARBA00022679"/>
    </source>
</evidence>
<dbReference type="OrthoDB" id="5835829at2759"/>
<dbReference type="FunFam" id="3.40.50.2000:FF:000056">
    <property type="entry name" value="Glycosyltransferase"/>
    <property type="match status" value="1"/>
</dbReference>
<dbReference type="PANTHER" id="PTHR48048">
    <property type="entry name" value="GLYCOSYLTRANSFERASE"/>
    <property type="match status" value="1"/>
</dbReference>
<evidence type="ECO:0000256" key="2">
    <source>
        <dbReference type="ARBA" id="ARBA00022676"/>
    </source>
</evidence>
<dbReference type="STRING" id="4565.A0A3B5ZZ85"/>
<dbReference type="Proteomes" id="UP000019116">
    <property type="component" value="Chromosome 1D"/>
</dbReference>
<organism evidence="4">
    <name type="scientific">Triticum aestivum</name>
    <name type="common">Wheat</name>
    <dbReference type="NCBI Taxonomy" id="4565"/>
    <lineage>
        <taxon>Eukaryota</taxon>
        <taxon>Viridiplantae</taxon>
        <taxon>Streptophyta</taxon>
        <taxon>Embryophyta</taxon>
        <taxon>Tracheophyta</taxon>
        <taxon>Spermatophyta</taxon>
        <taxon>Magnoliopsida</taxon>
        <taxon>Liliopsida</taxon>
        <taxon>Poales</taxon>
        <taxon>Poaceae</taxon>
        <taxon>BOP clade</taxon>
        <taxon>Pooideae</taxon>
        <taxon>Triticodae</taxon>
        <taxon>Triticeae</taxon>
        <taxon>Triticinae</taxon>
        <taxon>Triticum</taxon>
    </lineage>
</organism>
<evidence type="ECO:0000256" key="1">
    <source>
        <dbReference type="ARBA" id="ARBA00009995"/>
    </source>
</evidence>
<dbReference type="EnsemblPlants" id="TraesCS1D02G301800.1">
    <property type="protein sequence ID" value="TraesCS1D02G301800.1"/>
    <property type="gene ID" value="TraesCS1D02G301800"/>
</dbReference>
<dbReference type="SUPFAM" id="SSF53756">
    <property type="entry name" value="UDP-Glycosyltransferase/glycogen phosphorylase"/>
    <property type="match status" value="1"/>
</dbReference>
<dbReference type="Gramene" id="TraesCS1D02G301800.1">
    <property type="protein sequence ID" value="TraesCS1D02G301800.1"/>
    <property type="gene ID" value="TraesCS1D02G301800"/>
</dbReference>
<protein>
    <recommendedName>
        <fullName evidence="6">Glycosyltransferase</fullName>
    </recommendedName>
</protein>
<dbReference type="PANTHER" id="PTHR48048:SF76">
    <property type="entry name" value="UDP-GLYCOSYLTRANSFERASE 708D1-LIKE"/>
    <property type="match status" value="1"/>
</dbReference>
<dbReference type="InterPro" id="IPR002213">
    <property type="entry name" value="UDP_glucos_trans"/>
</dbReference>
<dbReference type="Gramene" id="TraesCLE_scaffold_056920_01G000200.1">
    <property type="protein sequence ID" value="TraesCLE_scaffold_056920_01G000200.1"/>
    <property type="gene ID" value="TraesCLE_scaffold_056920_01G000200"/>
</dbReference>
<reference evidence="4" key="2">
    <citation type="submission" date="2018-10" db="UniProtKB">
        <authorList>
            <consortium name="EnsemblPlants"/>
        </authorList>
    </citation>
    <scope>IDENTIFICATION</scope>
</reference>
<dbReference type="InterPro" id="IPR050481">
    <property type="entry name" value="UDP-glycosyltransf_plant"/>
</dbReference>
<evidence type="ECO:0000313" key="4">
    <source>
        <dbReference type="EnsemblPlants" id="TraesCS1D02G301800.1"/>
    </source>
</evidence>
<evidence type="ECO:0008006" key="6">
    <source>
        <dbReference type="Google" id="ProtNLM"/>
    </source>
</evidence>
<dbReference type="GO" id="GO:0035251">
    <property type="term" value="F:UDP-glucosyltransferase activity"/>
    <property type="evidence" value="ECO:0000318"/>
    <property type="project" value="GO_Central"/>
</dbReference>
<accession>A0A3B5ZZ85</accession>
<keyword evidence="3" id="KW-0808">Transferase</keyword>
<dbReference type="CDD" id="cd03784">
    <property type="entry name" value="GT1_Gtf-like"/>
    <property type="match status" value="1"/>
</dbReference>
<proteinExistence type="inferred from homology"/>
<keyword evidence="5" id="KW-1185">Reference proteome</keyword>
<dbReference type="Gene3D" id="3.40.50.2000">
    <property type="entry name" value="Glycogen Phosphorylase B"/>
    <property type="match status" value="2"/>
</dbReference>
<reference evidence="4" key="1">
    <citation type="submission" date="2018-08" db="EMBL/GenBank/DDBJ databases">
        <authorList>
            <person name="Rossello M."/>
        </authorList>
    </citation>
    <scope>NUCLEOTIDE SEQUENCE [LARGE SCALE GENOMIC DNA]</scope>
    <source>
        <strain evidence="4">cv. Chinese Spring</strain>
    </source>
</reference>
<evidence type="ECO:0000313" key="5">
    <source>
        <dbReference type="Proteomes" id="UP000019116"/>
    </source>
</evidence>
<keyword evidence="2" id="KW-0328">Glycosyltransferase</keyword>
<dbReference type="Gramene" id="TraesROB_scaffold_049927_01G000200.1">
    <property type="protein sequence ID" value="TraesROB_scaffold_049927_01G000200.1"/>
    <property type="gene ID" value="TraesROB_scaffold_049927_01G000200"/>
</dbReference>
<dbReference type="Gramene" id="TraesCS1D03G0720900.1">
    <property type="protein sequence ID" value="TraesCS1D03G0720900.1.CDS"/>
    <property type="gene ID" value="TraesCS1D03G0720900"/>
</dbReference>